<dbReference type="AlphaFoldDB" id="A0A0F9MXF0"/>
<sequence>MSNKFTCANCDKTFGKVSTEEEVMEEKERLWGDISLDECVIICDDCFNNAMKRFN</sequence>
<name>A0A0F9MXF0_9ZZZZ</name>
<gene>
    <name evidence="1" type="ORF">LCGC14_1037200</name>
</gene>
<reference evidence="1" key="1">
    <citation type="journal article" date="2015" name="Nature">
        <title>Complex archaea that bridge the gap between prokaryotes and eukaryotes.</title>
        <authorList>
            <person name="Spang A."/>
            <person name="Saw J.H."/>
            <person name="Jorgensen S.L."/>
            <person name="Zaremba-Niedzwiedzka K."/>
            <person name="Martijn J."/>
            <person name="Lind A.E."/>
            <person name="van Eijk R."/>
            <person name="Schleper C."/>
            <person name="Guy L."/>
            <person name="Ettema T.J."/>
        </authorList>
    </citation>
    <scope>NUCLEOTIDE SEQUENCE</scope>
</reference>
<proteinExistence type="predicted"/>
<evidence type="ECO:0000313" key="1">
    <source>
        <dbReference type="EMBL" id="KKN10359.1"/>
    </source>
</evidence>
<organism evidence="1">
    <name type="scientific">marine sediment metagenome</name>
    <dbReference type="NCBI Taxonomy" id="412755"/>
    <lineage>
        <taxon>unclassified sequences</taxon>
        <taxon>metagenomes</taxon>
        <taxon>ecological metagenomes</taxon>
    </lineage>
</organism>
<comment type="caution">
    <text evidence="1">The sequence shown here is derived from an EMBL/GenBank/DDBJ whole genome shotgun (WGS) entry which is preliminary data.</text>
</comment>
<dbReference type="EMBL" id="LAZR01004250">
    <property type="protein sequence ID" value="KKN10359.1"/>
    <property type="molecule type" value="Genomic_DNA"/>
</dbReference>
<accession>A0A0F9MXF0</accession>
<evidence type="ECO:0008006" key="2">
    <source>
        <dbReference type="Google" id="ProtNLM"/>
    </source>
</evidence>
<protein>
    <recommendedName>
        <fullName evidence="2">ClpX-type ZB domain-containing protein</fullName>
    </recommendedName>
</protein>